<dbReference type="AlphaFoldDB" id="A0A4C1XFH6"/>
<evidence type="ECO:0000313" key="1">
    <source>
        <dbReference type="EMBL" id="GBP61722.1"/>
    </source>
</evidence>
<gene>
    <name evidence="1" type="ORF">EVAR_89102_1</name>
</gene>
<comment type="caution">
    <text evidence="1">The sequence shown here is derived from an EMBL/GenBank/DDBJ whole genome shotgun (WGS) entry which is preliminary data.</text>
</comment>
<proteinExistence type="predicted"/>
<protein>
    <submittedName>
        <fullName evidence="1">Uncharacterized protein</fullName>
    </submittedName>
</protein>
<sequence length="166" mass="18623">MKNKHGHNFKNSEQVFPLNSLRYTTAPSIGTPIAGGVPQDFLYTQLDRYIRKYQAYIYVGGALSATWNTASACPKKKVSLAVSKLQYFHEKDDLQDRDRHLNSPDAATGVESLLKRVTRHILRKLQIHFPEDVPGWHEMQASTWSARVVGVASEQANGACQLRGGR</sequence>
<reference evidence="1 2" key="1">
    <citation type="journal article" date="2019" name="Commun. Biol.">
        <title>The bagworm genome reveals a unique fibroin gene that provides high tensile strength.</title>
        <authorList>
            <person name="Kono N."/>
            <person name="Nakamura H."/>
            <person name="Ohtoshi R."/>
            <person name="Tomita M."/>
            <person name="Numata K."/>
            <person name="Arakawa K."/>
        </authorList>
    </citation>
    <scope>NUCLEOTIDE SEQUENCE [LARGE SCALE GENOMIC DNA]</scope>
</reference>
<keyword evidence="2" id="KW-1185">Reference proteome</keyword>
<evidence type="ECO:0000313" key="2">
    <source>
        <dbReference type="Proteomes" id="UP000299102"/>
    </source>
</evidence>
<organism evidence="1 2">
    <name type="scientific">Eumeta variegata</name>
    <name type="common">Bagworm moth</name>
    <name type="synonym">Eumeta japonica</name>
    <dbReference type="NCBI Taxonomy" id="151549"/>
    <lineage>
        <taxon>Eukaryota</taxon>
        <taxon>Metazoa</taxon>
        <taxon>Ecdysozoa</taxon>
        <taxon>Arthropoda</taxon>
        <taxon>Hexapoda</taxon>
        <taxon>Insecta</taxon>
        <taxon>Pterygota</taxon>
        <taxon>Neoptera</taxon>
        <taxon>Endopterygota</taxon>
        <taxon>Lepidoptera</taxon>
        <taxon>Glossata</taxon>
        <taxon>Ditrysia</taxon>
        <taxon>Tineoidea</taxon>
        <taxon>Psychidae</taxon>
        <taxon>Oiketicinae</taxon>
        <taxon>Eumeta</taxon>
    </lineage>
</organism>
<dbReference type="EMBL" id="BGZK01000820">
    <property type="protein sequence ID" value="GBP61722.1"/>
    <property type="molecule type" value="Genomic_DNA"/>
</dbReference>
<dbReference type="Proteomes" id="UP000299102">
    <property type="component" value="Unassembled WGS sequence"/>
</dbReference>
<accession>A0A4C1XFH6</accession>
<name>A0A4C1XFH6_EUMVA</name>